<proteinExistence type="predicted"/>
<feature type="compositionally biased region" description="Acidic residues" evidence="1">
    <location>
        <begin position="939"/>
        <end position="948"/>
    </location>
</feature>
<feature type="compositionally biased region" description="Basic and acidic residues" evidence="1">
    <location>
        <begin position="1014"/>
        <end position="1024"/>
    </location>
</feature>
<gene>
    <name evidence="3" type="ORF">AXG93_1712s1040</name>
</gene>
<keyword evidence="4" id="KW-1185">Reference proteome</keyword>
<feature type="region of interest" description="Disordered" evidence="1">
    <location>
        <begin position="446"/>
        <end position="489"/>
    </location>
</feature>
<evidence type="ECO:0000259" key="2">
    <source>
        <dbReference type="Pfam" id="PF13460"/>
    </source>
</evidence>
<comment type="caution">
    <text evidence="3">The sequence shown here is derived from an EMBL/GenBank/DDBJ whole genome shotgun (WGS) entry which is preliminary data.</text>
</comment>
<feature type="compositionally biased region" description="Pro residues" evidence="1">
    <location>
        <begin position="1152"/>
        <end position="1163"/>
    </location>
</feature>
<evidence type="ECO:0000313" key="3">
    <source>
        <dbReference type="EMBL" id="OAE25926.1"/>
    </source>
</evidence>
<feature type="region of interest" description="Disordered" evidence="1">
    <location>
        <begin position="116"/>
        <end position="170"/>
    </location>
</feature>
<dbReference type="Proteomes" id="UP000077202">
    <property type="component" value="Unassembled WGS sequence"/>
</dbReference>
<feature type="compositionally biased region" description="Basic and acidic residues" evidence="1">
    <location>
        <begin position="1164"/>
        <end position="1176"/>
    </location>
</feature>
<protein>
    <recommendedName>
        <fullName evidence="2">NAD(P)-binding domain-containing protein</fullName>
    </recommendedName>
</protein>
<feature type="compositionally biased region" description="Low complexity" evidence="1">
    <location>
        <begin position="1119"/>
        <end position="1135"/>
    </location>
</feature>
<feature type="compositionally biased region" description="Basic and acidic residues" evidence="1">
    <location>
        <begin position="584"/>
        <end position="621"/>
    </location>
</feature>
<evidence type="ECO:0000256" key="1">
    <source>
        <dbReference type="SAM" id="MobiDB-lite"/>
    </source>
</evidence>
<feature type="compositionally biased region" description="Basic and acidic residues" evidence="1">
    <location>
        <begin position="893"/>
        <end position="904"/>
    </location>
</feature>
<organism evidence="3 4">
    <name type="scientific">Marchantia polymorpha subsp. ruderalis</name>
    <dbReference type="NCBI Taxonomy" id="1480154"/>
    <lineage>
        <taxon>Eukaryota</taxon>
        <taxon>Viridiplantae</taxon>
        <taxon>Streptophyta</taxon>
        <taxon>Embryophyta</taxon>
        <taxon>Marchantiophyta</taxon>
        <taxon>Marchantiopsida</taxon>
        <taxon>Marchantiidae</taxon>
        <taxon>Marchantiales</taxon>
        <taxon>Marchantiaceae</taxon>
        <taxon>Marchantia</taxon>
    </lineage>
</organism>
<feature type="compositionally biased region" description="Pro residues" evidence="1">
    <location>
        <begin position="1001"/>
        <end position="1012"/>
    </location>
</feature>
<accession>A0A176W156</accession>
<dbReference type="EMBL" id="LVLJ01002271">
    <property type="protein sequence ID" value="OAE25926.1"/>
    <property type="molecule type" value="Genomic_DNA"/>
</dbReference>
<name>A0A176W156_MARPO</name>
<feature type="compositionally biased region" description="Basic and acidic residues" evidence="1">
    <location>
        <begin position="449"/>
        <end position="470"/>
    </location>
</feature>
<dbReference type="InterPro" id="IPR044719">
    <property type="entry name" value="TIC62"/>
</dbReference>
<dbReference type="Gene3D" id="3.40.50.720">
    <property type="entry name" value="NAD(P)-binding Rossmann-like Domain"/>
    <property type="match status" value="1"/>
</dbReference>
<feature type="domain" description="NAD(P)-binding" evidence="2">
    <location>
        <begin position="252"/>
        <end position="408"/>
    </location>
</feature>
<evidence type="ECO:0000313" key="4">
    <source>
        <dbReference type="Proteomes" id="UP000077202"/>
    </source>
</evidence>
<sequence>MWRIKQKEANSMRLGGRRQERARNCVVLSPLSEPHPIQVVVPEAAKQSASTTPTMDTHALASTRSCDLLPRSLVQCRVHDGRSVSIPSSLGKQWSFRVERRRLTLLSSRRRYSIDVRAKKSGPGSTKLKSKEPPAEEEDEQPVQRTKKQIKLPGTVKVPSKGGSRPKDNRTVFVAGATGNVGRRTVRELVKLGYKVRAGVRNVDTAQFLLEEEETKGESKDEEVEEPTKKGVWANFSPEKLFGFLGPKAKQAAQLVELVQCDLEKEDDIEEALGNAGVVICTIGASEKEVLDVTGPYRIDFKATKNLIDAASSAKVNHFILVTSLGTQKFGWPASVLNLFWGVLYWKAKAEKALIESGIPFTIVRPGGMEKPTDAYKETHNLRLFEADSMFGGQVSNLQVAELMASIVGNLNLARNKVLEAVAETTAPLRPTEDLLADISTFGAVKPAKRSDETRETKQAPKQRLQEEKQSQGAQAATDAAQKKTEAVRQKLQNEYESARLKEEEARQEAEAARAQKQEVERKAAELRSKLKAAAQAVREAKALETAVLAAARQGKQLSDRERKDIISSVRAEIEAEEKAVIAKEKAKQDAEKKARQEAEAKVKAKQDAEKKARQEAEAKATKLAAKLKAEAKAKADAEVAEKKRIESEAKAKKEEEKKMKIEAERKAKEEEEEKIRIEAEKKAKEEEEEKLRNEAEKKAKEEEEEKLRIEAEKKAKEEEEEKLRVEAEKKAKEEEEEKLRVEAEKKAKEEEEEKLRIEAEKKAKEEEEEKLRVEAEKKAKEEEEEKLRIEAERKAKEEEEEKGQADVRGEAESEAKPKGFRWPWQKDEPEGGAPTTSELGQDTAATEEAETTELPRPSRPLSPYTKFPTLKPPGPPTPPPGPQVQDLVTEGAAKETVEEPVTKEEEEVTPAVVAESSLETQAKRSGAFRWPWEKQDSEGEPTEEEVAAEPLTEETTAGDDPDLAPTINQTTKQEVAVPETTEELTRPSRPLSPYTAYPALKPPTPPTPPKTIKPGEGESEAKLEASQVTPEPSVPVIEAQELTQDELNARAEEEERLKALAAQEAEAVAERERLAVERAKAAASFRWPWGQPEEASQENDVPSVDSVVEPAAETVIEVAGSAATESAESASIPELPQKSRPLSPYTMYPGMKPPRTPSPPKSPTKEPAEAARSEEPQSASAEAENGSATETVEDDGAQVLEPAGAFRWPWEQ</sequence>
<dbReference type="PANTHER" id="PTHR47285:SF1">
    <property type="entry name" value="PROTEIN TIC 62, CHLOROPLASTIC"/>
    <property type="match status" value="1"/>
</dbReference>
<feature type="compositionally biased region" description="Basic and acidic residues" evidence="1">
    <location>
        <begin position="628"/>
        <end position="818"/>
    </location>
</feature>
<feature type="region of interest" description="Disordered" evidence="1">
    <location>
        <begin position="1119"/>
        <end position="1213"/>
    </location>
</feature>
<dbReference type="Pfam" id="PF13460">
    <property type="entry name" value="NAD_binding_10"/>
    <property type="match status" value="1"/>
</dbReference>
<dbReference type="CDD" id="cd05243">
    <property type="entry name" value="SDR_a5"/>
    <property type="match status" value="1"/>
</dbReference>
<dbReference type="InterPro" id="IPR016040">
    <property type="entry name" value="NAD(P)-bd_dom"/>
</dbReference>
<feature type="region of interest" description="Disordered" evidence="1">
    <location>
        <begin position="584"/>
        <end position="1037"/>
    </location>
</feature>
<dbReference type="SUPFAM" id="SSF51735">
    <property type="entry name" value="NAD(P)-binding Rossmann-fold domains"/>
    <property type="match status" value="1"/>
</dbReference>
<reference evidence="3" key="1">
    <citation type="submission" date="2016-03" db="EMBL/GenBank/DDBJ databases">
        <title>Mechanisms controlling the formation of the plant cell surface in tip-growing cells are functionally conserved among land plants.</title>
        <authorList>
            <person name="Honkanen S."/>
            <person name="Jones V.A."/>
            <person name="Morieri G."/>
            <person name="Champion C."/>
            <person name="Hetherington A.J."/>
            <person name="Kelly S."/>
            <person name="Saint-Marcoux D."/>
            <person name="Proust H."/>
            <person name="Prescott H."/>
            <person name="Dolan L."/>
        </authorList>
    </citation>
    <scope>NUCLEOTIDE SEQUENCE [LARGE SCALE GENOMIC DNA]</scope>
    <source>
        <tissue evidence="3">Whole gametophyte</tissue>
    </source>
</reference>
<dbReference type="InterPro" id="IPR036291">
    <property type="entry name" value="NAD(P)-bd_dom_sf"/>
</dbReference>
<dbReference type="PANTHER" id="PTHR47285">
    <property type="entry name" value="PROTEIN TIC 62, CHLOROPLASTIC"/>
    <property type="match status" value="1"/>
</dbReference>
<feature type="compositionally biased region" description="Pro residues" evidence="1">
    <location>
        <begin position="871"/>
        <end position="883"/>
    </location>
</feature>
<dbReference type="AlphaFoldDB" id="A0A176W156"/>
<feature type="region of interest" description="Disordered" evidence="1">
    <location>
        <begin position="1082"/>
        <end position="1106"/>
    </location>
</feature>